<keyword evidence="3" id="KW-1185">Reference proteome</keyword>
<dbReference type="Gene3D" id="3.20.20.80">
    <property type="entry name" value="Glycosidases"/>
    <property type="match status" value="1"/>
</dbReference>
<dbReference type="EMBL" id="JBHSQO010000014">
    <property type="protein sequence ID" value="MFC6090936.1"/>
    <property type="molecule type" value="Genomic_DNA"/>
</dbReference>
<feature type="region of interest" description="Disordered" evidence="1">
    <location>
        <begin position="22"/>
        <end position="42"/>
    </location>
</feature>
<dbReference type="InterPro" id="IPR017853">
    <property type="entry name" value="GH"/>
</dbReference>
<name>A0ABW1P5X0_9PSEU</name>
<evidence type="ECO:0000313" key="3">
    <source>
        <dbReference type="Proteomes" id="UP001596220"/>
    </source>
</evidence>
<evidence type="ECO:0000313" key="2">
    <source>
        <dbReference type="EMBL" id="MFC6090936.1"/>
    </source>
</evidence>
<organism evidence="2 3">
    <name type="scientific">Saccharothrix lopnurensis</name>
    <dbReference type="NCBI Taxonomy" id="1670621"/>
    <lineage>
        <taxon>Bacteria</taxon>
        <taxon>Bacillati</taxon>
        <taxon>Actinomycetota</taxon>
        <taxon>Actinomycetes</taxon>
        <taxon>Pseudonocardiales</taxon>
        <taxon>Pseudonocardiaceae</taxon>
        <taxon>Saccharothrix</taxon>
    </lineage>
</organism>
<dbReference type="RefSeq" id="WP_380637134.1">
    <property type="nucleotide sequence ID" value="NZ_JBHSQO010000014.1"/>
</dbReference>
<gene>
    <name evidence="2" type="ORF">ACFP3R_16780</name>
</gene>
<reference evidence="3" key="1">
    <citation type="journal article" date="2019" name="Int. J. Syst. Evol. Microbiol.">
        <title>The Global Catalogue of Microorganisms (GCM) 10K type strain sequencing project: providing services to taxonomists for standard genome sequencing and annotation.</title>
        <authorList>
            <consortium name="The Broad Institute Genomics Platform"/>
            <consortium name="The Broad Institute Genome Sequencing Center for Infectious Disease"/>
            <person name="Wu L."/>
            <person name="Ma J."/>
        </authorList>
    </citation>
    <scope>NUCLEOTIDE SEQUENCE [LARGE SCALE GENOMIC DNA]</scope>
    <source>
        <strain evidence="3">CGMCC 4.7246</strain>
    </source>
</reference>
<comment type="caution">
    <text evidence="2">The sequence shown here is derived from an EMBL/GenBank/DDBJ whole genome shotgun (WGS) entry which is preliminary data.</text>
</comment>
<evidence type="ECO:0000256" key="1">
    <source>
        <dbReference type="SAM" id="MobiDB-lite"/>
    </source>
</evidence>
<protein>
    <recommendedName>
        <fullName evidence="4">Glycoside hydrolase family 42 N-terminal domain-containing protein</fullName>
    </recommendedName>
</protein>
<evidence type="ECO:0008006" key="4">
    <source>
        <dbReference type="Google" id="ProtNLM"/>
    </source>
</evidence>
<dbReference type="PROSITE" id="PS51257">
    <property type="entry name" value="PROKAR_LIPOPROTEIN"/>
    <property type="match status" value="1"/>
</dbReference>
<proteinExistence type="predicted"/>
<accession>A0ABW1P5X0</accession>
<dbReference type="Proteomes" id="UP001596220">
    <property type="component" value="Unassembled WGS sequence"/>
</dbReference>
<sequence>MARAPGLLAVLVLTAACVTGEQGRGEWGGGERGGEEAGPTPIPSPAYYRKWANGPNPTGDRNVFPITVWMQDPSGVEHGEKLGRAFPRIGVDLGIGLWEDEWWYLRQEGLYETDWRVYVDPVRVDTVLADTAHARNYVGYLVADEPDMNKVYGDVFNPDMQPSAILAAADRVRARDPSRPTYLNFSPWMGTPTGEIGYGHVERSYEEDMRTYCSAADIASADYYAWTHPDRNHTVGAYAYGEVIDTMRKWCGPDKPLYGFVETGHPHTHGEIIDADQLEAAVWNTVLHGATGINYFAHSFYTEGRGEYSSVLTRPEITRRVTEVNARLKSLAPVLNAPDEPGVRAAADSGIPVAVLHKRVDGATWVLAQTDGNRTHPRSLAARVTLTVPVREGTATVVGEDRTVPIRDGRIVDDFAPYGVHIYRF</sequence>
<dbReference type="SUPFAM" id="SSF51445">
    <property type="entry name" value="(Trans)glycosidases"/>
    <property type="match status" value="1"/>
</dbReference>